<dbReference type="PROSITE" id="PS00524">
    <property type="entry name" value="SMB_1"/>
    <property type="match status" value="1"/>
</dbReference>
<dbReference type="PROSITE" id="PS50060">
    <property type="entry name" value="MAM_2"/>
    <property type="match status" value="1"/>
</dbReference>
<organism evidence="4 5">
    <name type="scientific">Dinothrombium tinctorium</name>
    <dbReference type="NCBI Taxonomy" id="1965070"/>
    <lineage>
        <taxon>Eukaryota</taxon>
        <taxon>Metazoa</taxon>
        <taxon>Ecdysozoa</taxon>
        <taxon>Arthropoda</taxon>
        <taxon>Chelicerata</taxon>
        <taxon>Arachnida</taxon>
        <taxon>Acari</taxon>
        <taxon>Acariformes</taxon>
        <taxon>Trombidiformes</taxon>
        <taxon>Prostigmata</taxon>
        <taxon>Anystina</taxon>
        <taxon>Parasitengona</taxon>
        <taxon>Trombidioidea</taxon>
        <taxon>Trombidiidae</taxon>
        <taxon>Dinothrombium</taxon>
    </lineage>
</organism>
<dbReference type="Proteomes" id="UP000285301">
    <property type="component" value="Unassembled WGS sequence"/>
</dbReference>
<dbReference type="SUPFAM" id="SSF90188">
    <property type="entry name" value="Somatomedin B domain"/>
    <property type="match status" value="1"/>
</dbReference>
<dbReference type="GO" id="GO:0016020">
    <property type="term" value="C:membrane"/>
    <property type="evidence" value="ECO:0007669"/>
    <property type="project" value="InterPro"/>
</dbReference>
<evidence type="ECO:0000313" key="4">
    <source>
        <dbReference type="EMBL" id="RWS15358.1"/>
    </source>
</evidence>
<keyword evidence="1" id="KW-1015">Disulfide bond</keyword>
<protein>
    <submittedName>
        <fullName evidence="4">MAM domain-containing glycosylphosphatidylinositol anchor protein 1-like protein</fullName>
    </submittedName>
</protein>
<keyword evidence="5" id="KW-1185">Reference proteome</keyword>
<dbReference type="Pfam" id="PF01033">
    <property type="entry name" value="Somatomedin_B"/>
    <property type="match status" value="1"/>
</dbReference>
<comment type="caution">
    <text evidence="4">The sequence shown here is derived from an EMBL/GenBank/DDBJ whole genome shotgun (WGS) entry which is preliminary data.</text>
</comment>
<sequence>MSSTFGKFVGFFKVFVKPESRVFAGIKPLWVRSGLKADQWLQAKLPLPMFYERIQIVIEVVPKDADNIALDDFALIANSNCSKTNYSDSEPMGTGCRDRCNSSDAFSSNSSSQCSCSQSCKDAGDCCDDYIEYCDANNATTLASDVSTDASSEQTATASLSTNDLLTTLHYVSSEANTVNASGGEADEQHQNASIHSLVRTSVQSYDQTTVLALNTTEKPNNEESSHRFSTVSYSKHGFSEQNTFAEVTSQTVESVESWSNTSLVTKLIDTEGHTAPSATSFDHHINDLFDKSGGIKK</sequence>
<dbReference type="Gene3D" id="2.60.120.200">
    <property type="match status" value="1"/>
</dbReference>
<dbReference type="STRING" id="1965070.A0A443RJD0"/>
<gene>
    <name evidence="4" type="ORF">B4U79_17912</name>
</gene>
<evidence type="ECO:0000313" key="5">
    <source>
        <dbReference type="Proteomes" id="UP000285301"/>
    </source>
</evidence>
<dbReference type="EMBL" id="NCKU01000483">
    <property type="protein sequence ID" value="RWS15358.1"/>
    <property type="molecule type" value="Genomic_DNA"/>
</dbReference>
<proteinExistence type="predicted"/>
<dbReference type="InterPro" id="IPR036024">
    <property type="entry name" value="Somatomedin_B-like_dom_sf"/>
</dbReference>
<evidence type="ECO:0000259" key="3">
    <source>
        <dbReference type="PROSITE" id="PS50958"/>
    </source>
</evidence>
<accession>A0A443RJD0</accession>
<evidence type="ECO:0000256" key="1">
    <source>
        <dbReference type="ARBA" id="ARBA00023157"/>
    </source>
</evidence>
<evidence type="ECO:0000259" key="2">
    <source>
        <dbReference type="PROSITE" id="PS50060"/>
    </source>
</evidence>
<reference evidence="4 5" key="1">
    <citation type="journal article" date="2018" name="Gigascience">
        <title>Genomes of trombidid mites reveal novel predicted allergens and laterally-transferred genes associated with secondary metabolism.</title>
        <authorList>
            <person name="Dong X."/>
            <person name="Chaisiri K."/>
            <person name="Xia D."/>
            <person name="Armstrong S.D."/>
            <person name="Fang Y."/>
            <person name="Donnelly M.J."/>
            <person name="Kadowaki T."/>
            <person name="McGarry J.W."/>
            <person name="Darby A.C."/>
            <person name="Makepeace B.L."/>
        </authorList>
    </citation>
    <scope>NUCLEOTIDE SEQUENCE [LARGE SCALE GENOMIC DNA]</scope>
    <source>
        <strain evidence="4">UoL-WK</strain>
    </source>
</reference>
<dbReference type="Gene3D" id="4.10.410.20">
    <property type="match status" value="1"/>
</dbReference>
<dbReference type="AlphaFoldDB" id="A0A443RJD0"/>
<dbReference type="InterPro" id="IPR000998">
    <property type="entry name" value="MAM_dom"/>
</dbReference>
<feature type="domain" description="MAM" evidence="2">
    <location>
        <begin position="29"/>
        <end position="83"/>
    </location>
</feature>
<name>A0A443RJD0_9ACAR</name>
<feature type="domain" description="SMB" evidence="3">
    <location>
        <begin position="92"/>
        <end position="140"/>
    </location>
</feature>
<dbReference type="PROSITE" id="PS50958">
    <property type="entry name" value="SMB_2"/>
    <property type="match status" value="1"/>
</dbReference>
<dbReference type="InterPro" id="IPR001212">
    <property type="entry name" value="Somatomedin_B_dom"/>
</dbReference>